<dbReference type="STRING" id="187101.VC03_00630"/>
<evidence type="ECO:0000256" key="1">
    <source>
        <dbReference type="SAM" id="Phobius"/>
    </source>
</evidence>
<feature type="transmembrane region" description="Helical" evidence="1">
    <location>
        <begin position="50"/>
        <end position="74"/>
    </location>
</feature>
<organism evidence="2 3">
    <name type="scientific">Sneathia vaginalis</name>
    <dbReference type="NCBI Taxonomy" id="187101"/>
    <lineage>
        <taxon>Bacteria</taxon>
        <taxon>Fusobacteriati</taxon>
        <taxon>Fusobacteriota</taxon>
        <taxon>Fusobacteriia</taxon>
        <taxon>Fusobacteriales</taxon>
        <taxon>Leptotrichiaceae</taxon>
        <taxon>Sneathia</taxon>
    </lineage>
</organism>
<feature type="transmembrane region" description="Helical" evidence="1">
    <location>
        <begin position="6"/>
        <end position="29"/>
    </location>
</feature>
<dbReference type="EMBL" id="CP011280">
    <property type="protein sequence ID" value="AKC95098.1"/>
    <property type="molecule type" value="Genomic_DNA"/>
</dbReference>
<evidence type="ECO:0008006" key="4">
    <source>
        <dbReference type="Google" id="ProtNLM"/>
    </source>
</evidence>
<evidence type="ECO:0000313" key="2">
    <source>
        <dbReference type="EMBL" id="AKC95098.1"/>
    </source>
</evidence>
<dbReference type="Proteomes" id="UP000033103">
    <property type="component" value="Chromosome"/>
</dbReference>
<feature type="transmembrane region" description="Helical" evidence="1">
    <location>
        <begin position="140"/>
        <end position="160"/>
    </location>
</feature>
<keyword evidence="3" id="KW-1185">Reference proteome</keyword>
<evidence type="ECO:0000313" key="3">
    <source>
        <dbReference type="Proteomes" id="UP000033103"/>
    </source>
</evidence>
<keyword evidence="1" id="KW-0472">Membrane</keyword>
<reference evidence="2 3" key="1">
    <citation type="journal article" date="2012" name="BMC Genomics">
        <title>Genomic sequence analysis and characterization of Sneathia amnii sp. nov.</title>
        <authorList>
            <consortium name="Vaginal Microbiome Consortium (additional members)"/>
            <person name="Harwich M.D.Jr."/>
            <person name="Serrano M.G."/>
            <person name="Fettweis J.M."/>
            <person name="Alves J.M."/>
            <person name="Reimers M.A."/>
            <person name="Buck G.A."/>
            <person name="Jefferson K.K."/>
        </authorList>
    </citation>
    <scope>NUCLEOTIDE SEQUENCE [LARGE SCALE GENOMIC DNA]</scope>
    <source>
        <strain evidence="2 3">SN35</strain>
    </source>
</reference>
<proteinExistence type="predicted"/>
<feature type="transmembrane region" description="Helical" evidence="1">
    <location>
        <begin position="107"/>
        <end position="128"/>
    </location>
</feature>
<dbReference type="InterPro" id="IPR025671">
    <property type="entry name" value="HXXEE"/>
</dbReference>
<accession>A0A0E3UU99</accession>
<protein>
    <recommendedName>
        <fullName evidence="4">HXXEE domain-containing protein</fullName>
    </recommendedName>
</protein>
<keyword evidence="1" id="KW-0812">Transmembrane</keyword>
<dbReference type="AlphaFoldDB" id="A0A0E3UU99"/>
<feature type="transmembrane region" description="Helical" evidence="1">
    <location>
        <begin position="80"/>
        <end position="100"/>
    </location>
</feature>
<dbReference type="HOGENOM" id="CLU_120980_2_0_0"/>
<dbReference type="OrthoDB" id="80411at2"/>
<name>A0A0E3UU99_9FUSO</name>
<sequence length="173" mass="20312">MNTINTIVWLFPVIFMLHDFEEIIFVEAWKRKYKRKIQTTKMKKIPFADLGSTPSFSIGVLIEFFIISALSLFACIFDWYFLWLGLFFGFTIHLIVHCMLALQFKGYVPGVVTAVPFLPFCFYILWVSNKFLSFTTAQLWISYVVGAILMLLMVAVLHRCMKSFETFIKKWEV</sequence>
<dbReference type="PATRIC" id="fig|1069640.6.peg.119"/>
<keyword evidence="1" id="KW-1133">Transmembrane helix</keyword>
<gene>
    <name evidence="2" type="ORF">VC03_00630</name>
</gene>
<dbReference type="KEGG" id="sns:VC03_00630"/>
<dbReference type="RefSeq" id="WP_046328204.1">
    <property type="nucleotide sequence ID" value="NZ_CP011280.1"/>
</dbReference>
<dbReference type="Pfam" id="PF13787">
    <property type="entry name" value="HXXEE"/>
    <property type="match status" value="1"/>
</dbReference>